<feature type="domain" description="NADP-dependent oxidoreductase" evidence="2">
    <location>
        <begin position="20"/>
        <end position="306"/>
    </location>
</feature>
<dbReference type="Gene3D" id="3.20.20.100">
    <property type="entry name" value="NADP-dependent oxidoreductase domain"/>
    <property type="match status" value="1"/>
</dbReference>
<dbReference type="InterPro" id="IPR023210">
    <property type="entry name" value="NADP_OxRdtase_dom"/>
</dbReference>
<dbReference type="SUPFAM" id="SSF51430">
    <property type="entry name" value="NAD(P)-linked oxidoreductase"/>
    <property type="match status" value="1"/>
</dbReference>
<accession>A0A2N0BJC9</accession>
<dbReference type="InterPro" id="IPR050791">
    <property type="entry name" value="Aldo-Keto_reductase"/>
</dbReference>
<name>A0A2N0BJC9_9LEPT</name>
<dbReference type="RefSeq" id="WP_100747336.1">
    <property type="nucleotide sequence ID" value="NZ_NPEF02000011.1"/>
</dbReference>
<dbReference type="PANTHER" id="PTHR43625:SF40">
    <property type="entry name" value="ALDO-KETO REDUCTASE YAKC [NADP(+)]"/>
    <property type="match status" value="1"/>
</dbReference>
<dbReference type="EMBL" id="NPEF01000023">
    <property type="protein sequence ID" value="PJZ94228.1"/>
    <property type="molecule type" value="Genomic_DNA"/>
</dbReference>
<evidence type="ECO:0000313" key="3">
    <source>
        <dbReference type="EMBL" id="MDV6235885.1"/>
    </source>
</evidence>
<dbReference type="PROSITE" id="PS51257">
    <property type="entry name" value="PROKAR_LIPOPROTEIN"/>
    <property type="match status" value="1"/>
</dbReference>
<reference evidence="4" key="1">
    <citation type="submission" date="2017-07" db="EMBL/GenBank/DDBJ databases">
        <title>Leptospira spp. isolated from tropical soils.</title>
        <authorList>
            <person name="Thibeaux R."/>
            <person name="Iraola G."/>
            <person name="Ferres I."/>
            <person name="Bierque E."/>
            <person name="Girault D."/>
            <person name="Soupe-Gilbert M.-E."/>
            <person name="Picardeau M."/>
            <person name="Goarant C."/>
        </authorList>
    </citation>
    <scope>NUCLEOTIDE SEQUENCE [LARGE SCALE GENOMIC DNA]</scope>
    <source>
        <strain evidence="4">ATI7-C-A5</strain>
    </source>
</reference>
<dbReference type="OrthoDB" id="9804790at2"/>
<sequence length="329" mass="35824">MKQKSLGKNGPLVSQVGLGCMGMSDFYGTKETRNRAESIRTIHAALDSGINLLNTGDFYGIGHNELLIAEALRNVPQKPLISVKFGAMRTPSGGFSGYDARPNAVKNFAAYSLVRLGVEAIDIYQPSRVDPTIPIEETIGAIKELIEEGKVRYLGLSEASPENIRKAHKIHPVTALEIEYSLATRLIEKEILATARELGIGIVAYGVLSRGLLSGRITGGLGTGDFRTHSPRFMGKNLESNLERVNVLQELAKEKGCTPAQLAIAWVLHQGNDIVPLIGSTRIDSLQENLGSLSVNFTSEELRRISDSFPEGSFQGERYPAFQMQTVAK</sequence>
<proteinExistence type="predicted"/>
<dbReference type="EMBL" id="NPEF02000011">
    <property type="protein sequence ID" value="MDV6235885.1"/>
    <property type="molecule type" value="Genomic_DNA"/>
</dbReference>
<gene>
    <name evidence="3" type="ORF">CH379_009635</name>
    <name evidence="4" type="ORF">CH379_03830</name>
</gene>
<dbReference type="PANTHER" id="PTHR43625">
    <property type="entry name" value="AFLATOXIN B1 ALDEHYDE REDUCTASE"/>
    <property type="match status" value="1"/>
</dbReference>
<dbReference type="InterPro" id="IPR036812">
    <property type="entry name" value="NAD(P)_OxRdtase_dom_sf"/>
</dbReference>
<reference evidence="3 5" key="2">
    <citation type="journal article" date="2018" name="Microb. Genom.">
        <title>Deciphering the unexplored Leptospira diversity from soils uncovers genomic evolution to virulence.</title>
        <authorList>
            <person name="Thibeaux R."/>
            <person name="Iraola G."/>
            <person name="Ferres I."/>
            <person name="Bierque E."/>
            <person name="Girault D."/>
            <person name="Soupe-Gilbert M.E."/>
            <person name="Picardeau M."/>
            <person name="Goarant C."/>
        </authorList>
    </citation>
    <scope>NUCLEOTIDE SEQUENCE [LARGE SCALE GENOMIC DNA]</scope>
    <source>
        <strain evidence="3 5">ATI7-C-A5</strain>
    </source>
</reference>
<dbReference type="Pfam" id="PF00248">
    <property type="entry name" value="Aldo_ket_red"/>
    <property type="match status" value="1"/>
</dbReference>
<accession>A0A2N0BCE4</accession>
<evidence type="ECO:0000259" key="2">
    <source>
        <dbReference type="Pfam" id="PF00248"/>
    </source>
</evidence>
<evidence type="ECO:0000256" key="1">
    <source>
        <dbReference type="ARBA" id="ARBA00023002"/>
    </source>
</evidence>
<dbReference type="GO" id="GO:0016491">
    <property type="term" value="F:oxidoreductase activity"/>
    <property type="evidence" value="ECO:0007669"/>
    <property type="project" value="UniProtKB-KW"/>
</dbReference>
<evidence type="ECO:0000313" key="5">
    <source>
        <dbReference type="Proteomes" id="UP000232122"/>
    </source>
</evidence>
<keyword evidence="1" id="KW-0560">Oxidoreductase</keyword>
<reference evidence="3" key="3">
    <citation type="submission" date="2023-10" db="EMBL/GenBank/DDBJ databases">
        <authorList>
            <person name="Picardeau M."/>
            <person name="Thibeaux R."/>
        </authorList>
    </citation>
    <scope>NUCLEOTIDE SEQUENCE</scope>
    <source>
        <strain evidence="3">ATI7-C-A5</strain>
    </source>
</reference>
<protein>
    <submittedName>
        <fullName evidence="4">Aldo/keto reductase</fullName>
    </submittedName>
</protein>
<dbReference type="Proteomes" id="UP000232122">
    <property type="component" value="Unassembled WGS sequence"/>
</dbReference>
<keyword evidence="5" id="KW-1185">Reference proteome</keyword>
<comment type="caution">
    <text evidence="4">The sequence shown here is derived from an EMBL/GenBank/DDBJ whole genome shotgun (WGS) entry which is preliminary data.</text>
</comment>
<organism evidence="4">
    <name type="scientific">Leptospira ellisii</name>
    <dbReference type="NCBI Taxonomy" id="2023197"/>
    <lineage>
        <taxon>Bacteria</taxon>
        <taxon>Pseudomonadati</taxon>
        <taxon>Spirochaetota</taxon>
        <taxon>Spirochaetia</taxon>
        <taxon>Leptospirales</taxon>
        <taxon>Leptospiraceae</taxon>
        <taxon>Leptospira</taxon>
    </lineage>
</organism>
<evidence type="ECO:0000313" key="4">
    <source>
        <dbReference type="EMBL" id="PJZ94228.1"/>
    </source>
</evidence>
<dbReference type="GO" id="GO:0005737">
    <property type="term" value="C:cytoplasm"/>
    <property type="evidence" value="ECO:0007669"/>
    <property type="project" value="TreeGrafter"/>
</dbReference>
<dbReference type="AlphaFoldDB" id="A0A2N0BJC9"/>